<evidence type="ECO:0000313" key="3">
    <source>
        <dbReference type="Proteomes" id="UP000193083"/>
    </source>
</evidence>
<feature type="signal peptide" evidence="1">
    <location>
        <begin position="1"/>
        <end position="20"/>
    </location>
</feature>
<dbReference type="EMBL" id="FXBL01000004">
    <property type="protein sequence ID" value="SMH32159.1"/>
    <property type="molecule type" value="Genomic_DNA"/>
</dbReference>
<gene>
    <name evidence="2" type="ORF">SAMN02982922_1248</name>
</gene>
<sequence>MKALVSAAAVATLLALPASAQDRPATLGIGAAPMASVDPQMMIYRVAGVTNSTHTTAAGIATSFQCYNNSSVTENVRIRILNSSGIVKADLNFYIPPKKTYTASTHNTSVFYEEIILTSGTSISQGAAAIIATNRDIYCSAMIVDAAATIPNGIALHMVRFNPQPGSVE</sequence>
<accession>A0A1X7N467</accession>
<dbReference type="AlphaFoldDB" id="A0A1X7N467"/>
<proteinExistence type="predicted"/>
<organism evidence="2 3">
    <name type="scientific">Mesorhizobium australicum</name>
    <dbReference type="NCBI Taxonomy" id="536018"/>
    <lineage>
        <taxon>Bacteria</taxon>
        <taxon>Pseudomonadati</taxon>
        <taxon>Pseudomonadota</taxon>
        <taxon>Alphaproteobacteria</taxon>
        <taxon>Hyphomicrobiales</taxon>
        <taxon>Phyllobacteriaceae</taxon>
        <taxon>Mesorhizobium</taxon>
    </lineage>
</organism>
<keyword evidence="1" id="KW-0732">Signal</keyword>
<evidence type="ECO:0000313" key="2">
    <source>
        <dbReference type="EMBL" id="SMH32159.1"/>
    </source>
</evidence>
<reference evidence="2 3" key="1">
    <citation type="submission" date="2017-04" db="EMBL/GenBank/DDBJ databases">
        <authorList>
            <person name="Afonso C.L."/>
            <person name="Miller P.J."/>
            <person name="Scott M.A."/>
            <person name="Spackman E."/>
            <person name="Goraichik I."/>
            <person name="Dimitrov K.M."/>
            <person name="Suarez D.L."/>
            <person name="Swayne D.E."/>
        </authorList>
    </citation>
    <scope>NUCLEOTIDE SEQUENCE [LARGE SCALE GENOMIC DNA]</scope>
    <source>
        <strain evidence="2 3">B5P</strain>
    </source>
</reference>
<feature type="chain" id="PRO_5012507828" evidence="1">
    <location>
        <begin position="21"/>
        <end position="169"/>
    </location>
</feature>
<protein>
    <submittedName>
        <fullName evidence="2">Uncharacterized protein</fullName>
    </submittedName>
</protein>
<dbReference type="RefSeq" id="WP_085463353.1">
    <property type="nucleotide sequence ID" value="NZ_FXBL01000004.1"/>
</dbReference>
<evidence type="ECO:0000256" key="1">
    <source>
        <dbReference type="SAM" id="SignalP"/>
    </source>
</evidence>
<name>A0A1X7N467_9HYPH</name>
<dbReference type="Proteomes" id="UP000193083">
    <property type="component" value="Unassembled WGS sequence"/>
</dbReference>
<keyword evidence="3" id="KW-1185">Reference proteome</keyword>